<dbReference type="GO" id="GO:0016020">
    <property type="term" value="C:membrane"/>
    <property type="evidence" value="ECO:0007669"/>
    <property type="project" value="UniProtKB-SubCell"/>
</dbReference>
<keyword evidence="4 5" id="KW-0472">Membrane</keyword>
<feature type="transmembrane region" description="Helical" evidence="5">
    <location>
        <begin position="328"/>
        <end position="346"/>
    </location>
</feature>
<proteinExistence type="predicted"/>
<keyword evidence="7" id="KW-1185">Reference proteome</keyword>
<feature type="transmembrane region" description="Helical" evidence="5">
    <location>
        <begin position="190"/>
        <end position="212"/>
    </location>
</feature>
<evidence type="ECO:0000256" key="4">
    <source>
        <dbReference type="ARBA" id="ARBA00023136"/>
    </source>
</evidence>
<feature type="transmembrane region" description="Helical" evidence="5">
    <location>
        <begin position="156"/>
        <end position="178"/>
    </location>
</feature>
<evidence type="ECO:0000313" key="6">
    <source>
        <dbReference type="EMBL" id="KAK9807742.1"/>
    </source>
</evidence>
<reference evidence="6 7" key="1">
    <citation type="journal article" date="2024" name="Nat. Commun.">
        <title>Phylogenomics reveals the evolutionary origins of lichenization in chlorophyte algae.</title>
        <authorList>
            <person name="Puginier C."/>
            <person name="Libourel C."/>
            <person name="Otte J."/>
            <person name="Skaloud P."/>
            <person name="Haon M."/>
            <person name="Grisel S."/>
            <person name="Petersen M."/>
            <person name="Berrin J.G."/>
            <person name="Delaux P.M."/>
            <person name="Dal Grande F."/>
            <person name="Keller J."/>
        </authorList>
    </citation>
    <scope>NUCLEOTIDE SEQUENCE [LARGE SCALE GENOMIC DNA]</scope>
    <source>
        <strain evidence="6 7">SAG 2043</strain>
    </source>
</reference>
<dbReference type="Proteomes" id="UP001489004">
    <property type="component" value="Unassembled WGS sequence"/>
</dbReference>
<accession>A0AAW1PGN6</accession>
<feature type="transmembrane region" description="Helical" evidence="5">
    <location>
        <begin position="352"/>
        <end position="373"/>
    </location>
</feature>
<comment type="caution">
    <text evidence="6">The sequence shown here is derived from an EMBL/GenBank/DDBJ whole genome shotgun (WGS) entry which is preliminary data.</text>
</comment>
<dbReference type="InterPro" id="IPR003689">
    <property type="entry name" value="ZIP"/>
</dbReference>
<evidence type="ECO:0000313" key="7">
    <source>
        <dbReference type="Proteomes" id="UP001489004"/>
    </source>
</evidence>
<evidence type="ECO:0000256" key="2">
    <source>
        <dbReference type="ARBA" id="ARBA00022692"/>
    </source>
</evidence>
<evidence type="ECO:0000256" key="1">
    <source>
        <dbReference type="ARBA" id="ARBA00004141"/>
    </source>
</evidence>
<gene>
    <name evidence="6" type="ORF">WJX72_007847</name>
</gene>
<keyword evidence="3 5" id="KW-1133">Transmembrane helix</keyword>
<dbReference type="PANTHER" id="PTHR11040:SF209">
    <property type="entry name" value="ZIP ZINC TRANSPORTER"/>
    <property type="match status" value="1"/>
</dbReference>
<feature type="transmembrane region" description="Helical" evidence="5">
    <location>
        <begin position="232"/>
        <end position="250"/>
    </location>
</feature>
<protein>
    <submittedName>
        <fullName evidence="6">Uncharacterized protein</fullName>
    </submittedName>
</protein>
<dbReference type="Pfam" id="PF02535">
    <property type="entry name" value="Zip"/>
    <property type="match status" value="1"/>
</dbReference>
<dbReference type="AlphaFoldDB" id="A0AAW1PGN6"/>
<name>A0AAW1PGN6_9CHLO</name>
<organism evidence="6 7">
    <name type="scientific">[Myrmecia] bisecta</name>
    <dbReference type="NCBI Taxonomy" id="41462"/>
    <lineage>
        <taxon>Eukaryota</taxon>
        <taxon>Viridiplantae</taxon>
        <taxon>Chlorophyta</taxon>
        <taxon>core chlorophytes</taxon>
        <taxon>Trebouxiophyceae</taxon>
        <taxon>Trebouxiales</taxon>
        <taxon>Trebouxiaceae</taxon>
        <taxon>Myrmecia</taxon>
    </lineage>
</organism>
<dbReference type="PANTHER" id="PTHR11040">
    <property type="entry name" value="ZINC/IRON TRANSPORTER"/>
    <property type="match status" value="1"/>
</dbReference>
<sequence length="472" mass="50153">MPRRPASCLIQRQAQRCLLSTIASRGPSYLDALAANKTSPEAKILQLTAKKDNVTNEFVYSEHGLSHVLGLLAQRYNQSMSASTNAVPTKELTAEQLLAAYGSPTNLTAAGVTNATLAILACQVDSTCMMVGTAPHSSTPATTSGDAVDSASSVGWLKWTSGAVLFVEALLGVFIPILMRMRLSLVNASFLSLLNCFTGGVFLAFGLMHLAPGVMHLAPDAAASATYLNVDYPIAYLFIMAGFYLVFMLQKLAAPLLAVRTSADLDDAAGLPGGCCQPPILSAESEYTKMDAGLKQPVQPPSESGSSDLALTNTGGVKAWRQWISPSLLFLAFCCHGILEGLALGLQTDKAGIVTILIALVAHKWVESIALATRCTKIGAKIWQILTCLIPFALVVPIGIGIGAAIAHDINPWIETVLFGLVAGCFIYVGAYEIVHEEFAGPAVEHKLWRCAQFVCLFLGFTLVALLQLIHD</sequence>
<feature type="transmembrane region" description="Helical" evidence="5">
    <location>
        <begin position="385"/>
        <end position="407"/>
    </location>
</feature>
<keyword evidence="2 5" id="KW-0812">Transmembrane</keyword>
<evidence type="ECO:0000256" key="5">
    <source>
        <dbReference type="SAM" id="Phobius"/>
    </source>
</evidence>
<dbReference type="EMBL" id="JALJOR010000012">
    <property type="protein sequence ID" value="KAK9807742.1"/>
    <property type="molecule type" value="Genomic_DNA"/>
</dbReference>
<feature type="transmembrane region" description="Helical" evidence="5">
    <location>
        <begin position="413"/>
        <end position="435"/>
    </location>
</feature>
<feature type="transmembrane region" description="Helical" evidence="5">
    <location>
        <begin position="447"/>
        <end position="470"/>
    </location>
</feature>
<dbReference type="GO" id="GO:0005385">
    <property type="term" value="F:zinc ion transmembrane transporter activity"/>
    <property type="evidence" value="ECO:0007669"/>
    <property type="project" value="TreeGrafter"/>
</dbReference>
<evidence type="ECO:0000256" key="3">
    <source>
        <dbReference type="ARBA" id="ARBA00022989"/>
    </source>
</evidence>
<comment type="subcellular location">
    <subcellularLocation>
        <location evidence="1">Membrane</location>
        <topology evidence="1">Multi-pass membrane protein</topology>
    </subcellularLocation>
</comment>